<name>A0A1M5BPQ6_9THEO</name>
<organism evidence="1 2">
    <name type="scientific">Caldanaerobius fijiensis DSM 17918</name>
    <dbReference type="NCBI Taxonomy" id="1121256"/>
    <lineage>
        <taxon>Bacteria</taxon>
        <taxon>Bacillati</taxon>
        <taxon>Bacillota</taxon>
        <taxon>Clostridia</taxon>
        <taxon>Thermoanaerobacterales</taxon>
        <taxon>Thermoanaerobacteraceae</taxon>
        <taxon>Caldanaerobius</taxon>
    </lineage>
</organism>
<dbReference type="EMBL" id="FQVH01000023">
    <property type="protein sequence ID" value="SHF44395.1"/>
    <property type="molecule type" value="Genomic_DNA"/>
</dbReference>
<reference evidence="1 2" key="1">
    <citation type="submission" date="2016-11" db="EMBL/GenBank/DDBJ databases">
        <authorList>
            <person name="Jaros S."/>
            <person name="Januszkiewicz K."/>
            <person name="Wedrychowicz H."/>
        </authorList>
    </citation>
    <scope>NUCLEOTIDE SEQUENCE [LARGE SCALE GENOMIC DNA]</scope>
    <source>
        <strain evidence="1 2">DSM 17918</strain>
    </source>
</reference>
<evidence type="ECO:0000313" key="1">
    <source>
        <dbReference type="EMBL" id="SHF44395.1"/>
    </source>
</evidence>
<sequence>MNLTAITATLGKDRKDDIECLLEELPKVKDDEQRYTVYLVFDIKHKNIHFESGEPVQDDTAKRLLYFGNKIGNKSQYYLNRDVESLHYILTSVISDLYNMLCKYGMQDGQIASIIKAMEDSGLVILSKRKGAGSINYQKFLLPDNYMIKGLTSNTNKAKIILSKPNKAEKIVSPEEFIRIGIGEKNKKNRFVLVIPTVIQEDDQRIVLSECPEYIKLVRLDNNIEKQGRVSSLQSKKVCYICHKGKDDVKTEDYIKNFDRTGLNKLFETTTKNTSSYLDNFDYEKTYSICHDCYLDLFNGDRKIRSMFKGKIAGEDVFILPEGLLEDFNYDYLYKLKKEVDLALNNDDTNDWLQNLEALANIDEIFYYSLNFVVYRTDGTSFGVLQTIEDVPTIRFKKIMEFIGQNVKMMQPHIKRMSLASIYRLIPIYQDKNGNKYTGRVLSLYKALLCGEQVDMNELFSYACEGLDKGLNQLKKDEIKNYFNMGLTRYKEYKDYADDYFIKDLVMDYLVLFNVCRQLNILTNDKTYRDKERGDDNMKINTVSEKVNSSINAMEDFLNTQQYTDEAKALFYLGVLIRRVAIYQMLKEHKSKPILKKIQFQGMTDMEVYRLYNEVVEKLRQYGKLNIFTEAVMNRFHYYYGCINRPIDKPWKLDGHANVFYIMSGYAYMISSSIPDVTDEEQEVVKKEIEAED</sequence>
<accession>A0A1M5BPQ6</accession>
<dbReference type="STRING" id="1121256.SAMN02746089_01921"/>
<dbReference type="Proteomes" id="UP000184088">
    <property type="component" value="Unassembled WGS sequence"/>
</dbReference>
<dbReference type="OrthoDB" id="1706583at2"/>
<dbReference type="AlphaFoldDB" id="A0A1M5BPQ6"/>
<dbReference type="InterPro" id="IPR013389">
    <property type="entry name" value="CRISPR-assoc_prot_Cas8b"/>
</dbReference>
<dbReference type="Pfam" id="PF09484">
    <property type="entry name" value="Cas_TM1802"/>
    <property type="match status" value="1"/>
</dbReference>
<proteinExistence type="predicted"/>
<evidence type="ECO:0000313" key="2">
    <source>
        <dbReference type="Proteomes" id="UP000184088"/>
    </source>
</evidence>
<keyword evidence="2" id="KW-1185">Reference proteome</keyword>
<gene>
    <name evidence="1" type="ORF">SAMN02746089_01921</name>
</gene>
<protein>
    <submittedName>
        <fullName evidence="1">CRISPR-associated protein Csh1</fullName>
    </submittedName>
</protein>
<dbReference type="RefSeq" id="WP_073344683.1">
    <property type="nucleotide sequence ID" value="NZ_FQVH01000023.1"/>
</dbReference>